<keyword evidence="8" id="KW-1185">Reference proteome</keyword>
<reference evidence="9 10" key="2">
    <citation type="submission" date="2019-12" db="UniProtKB">
        <authorList>
            <consortium name="WormBaseParasite"/>
        </authorList>
    </citation>
    <scope>IDENTIFICATION</scope>
</reference>
<feature type="signal peptide" evidence="6">
    <location>
        <begin position="1"/>
        <end position="17"/>
    </location>
</feature>
<evidence type="ECO:0000313" key="8">
    <source>
        <dbReference type="Proteomes" id="UP000046395"/>
    </source>
</evidence>
<dbReference type="STRING" id="70415.A0A5S6QZM0"/>
<evidence type="ECO:0000256" key="1">
    <source>
        <dbReference type="ARBA" id="ARBA00004613"/>
    </source>
</evidence>
<evidence type="ECO:0000256" key="3">
    <source>
        <dbReference type="ARBA" id="ARBA00022525"/>
    </source>
</evidence>
<evidence type="ECO:0000313" key="9">
    <source>
        <dbReference type="WBParaSite" id="TMUE_0000002461.1"/>
    </source>
</evidence>
<evidence type="ECO:0000256" key="2">
    <source>
        <dbReference type="ARBA" id="ARBA00006370"/>
    </source>
</evidence>
<dbReference type="InterPro" id="IPR039670">
    <property type="entry name" value="NPC2-like"/>
</dbReference>
<organism evidence="8 10">
    <name type="scientific">Trichuris muris</name>
    <name type="common">Mouse whipworm</name>
    <dbReference type="NCBI Taxonomy" id="70415"/>
    <lineage>
        <taxon>Eukaryota</taxon>
        <taxon>Metazoa</taxon>
        <taxon>Ecdysozoa</taxon>
        <taxon>Nematoda</taxon>
        <taxon>Enoplea</taxon>
        <taxon>Dorylaimia</taxon>
        <taxon>Trichinellida</taxon>
        <taxon>Trichuridae</taxon>
        <taxon>Trichuris</taxon>
    </lineage>
</organism>
<feature type="chain" id="PRO_5044624381" evidence="6">
    <location>
        <begin position="18"/>
        <end position="149"/>
    </location>
</feature>
<dbReference type="SMART" id="SM00737">
    <property type="entry name" value="ML"/>
    <property type="match status" value="1"/>
</dbReference>
<dbReference type="InterPro" id="IPR003172">
    <property type="entry name" value="ML_dom"/>
</dbReference>
<evidence type="ECO:0000256" key="4">
    <source>
        <dbReference type="ARBA" id="ARBA00022729"/>
    </source>
</evidence>
<evidence type="ECO:0000313" key="10">
    <source>
        <dbReference type="WBParaSite" id="TMUE_3000012700.1"/>
    </source>
</evidence>
<dbReference type="GO" id="GO:0005576">
    <property type="term" value="C:extracellular region"/>
    <property type="evidence" value="ECO:0007669"/>
    <property type="project" value="UniProtKB-SubCell"/>
</dbReference>
<dbReference type="Pfam" id="PF02221">
    <property type="entry name" value="E1_DerP2_DerF2"/>
    <property type="match status" value="1"/>
</dbReference>
<feature type="domain" description="MD-2-related lipid-recognition" evidence="7">
    <location>
        <begin position="22"/>
        <end position="145"/>
    </location>
</feature>
<dbReference type="FunFam" id="2.60.40.770:FF:000001">
    <property type="entry name" value="NPC intracellular cholesterol transporter 2"/>
    <property type="match status" value="1"/>
</dbReference>
<keyword evidence="4 6" id="KW-0732">Signal</keyword>
<dbReference type="Gene3D" id="2.60.40.770">
    <property type="match status" value="1"/>
</dbReference>
<dbReference type="GO" id="GO:0032934">
    <property type="term" value="F:sterol binding"/>
    <property type="evidence" value="ECO:0007669"/>
    <property type="project" value="InterPro"/>
</dbReference>
<accession>A0A5S6QZM0</accession>
<dbReference type="PANTHER" id="PTHR11306:SF68">
    <property type="entry name" value="NPC INTRACELLULAR CHOLESTEROL TRANSPORTER 2"/>
    <property type="match status" value="1"/>
</dbReference>
<reference evidence="8" key="1">
    <citation type="submission" date="2014-03" db="EMBL/GenBank/DDBJ databases">
        <title>The whipworm genome and dual-species transcriptomics of an intimate host-pathogen interaction.</title>
        <authorList>
            <person name="Foth B.J."/>
            <person name="Tsai I.J."/>
            <person name="Reid A.J."/>
            <person name="Bancroft A.J."/>
            <person name="Nichol S."/>
            <person name="Tracey A."/>
            <person name="Holroyd N."/>
            <person name="Cotton J.A."/>
            <person name="Stanley E.J."/>
            <person name="Zarowiecki M."/>
            <person name="Liu J.Z."/>
            <person name="Huckvale T."/>
            <person name="Cooper P.J."/>
            <person name="Grencis R.K."/>
            <person name="Berriman M."/>
        </authorList>
    </citation>
    <scope>NUCLEOTIDE SEQUENCE [LARGE SCALE GENOMIC DNA]</scope>
    <source>
        <strain evidence="8">Edinburgh</strain>
    </source>
</reference>
<dbReference type="SUPFAM" id="SSF81296">
    <property type="entry name" value="E set domains"/>
    <property type="match status" value="1"/>
</dbReference>
<dbReference type="WBParaSite" id="TMUE_0000002461.1">
    <property type="protein sequence ID" value="TMUE_0000002461.1"/>
    <property type="gene ID" value="WBGene00298300"/>
</dbReference>
<evidence type="ECO:0000256" key="5">
    <source>
        <dbReference type="ARBA" id="ARBA00023157"/>
    </source>
</evidence>
<dbReference type="WBParaSite" id="TMUE_3000012700.1">
    <property type="protein sequence ID" value="TMUE_3000012700.1"/>
    <property type="gene ID" value="WBGene00292500"/>
</dbReference>
<evidence type="ECO:0000259" key="7">
    <source>
        <dbReference type="SMART" id="SM00737"/>
    </source>
</evidence>
<protein>
    <submittedName>
        <fullName evidence="9 10">MD-2-related lipid-recognition domain-containing protein</fullName>
    </submittedName>
</protein>
<keyword evidence="5" id="KW-1015">Disulfide bond</keyword>
<keyword evidence="3" id="KW-0964">Secreted</keyword>
<dbReference type="InterPro" id="IPR014756">
    <property type="entry name" value="Ig_E-set"/>
</dbReference>
<name>A0A5S6QZM0_TRIMR</name>
<dbReference type="PANTHER" id="PTHR11306">
    <property type="entry name" value="NIEMANN PICK TYPE C2 PROTEIN NPC2-RELATED"/>
    <property type="match status" value="1"/>
</dbReference>
<comment type="subcellular location">
    <subcellularLocation>
        <location evidence="1">Secreted</location>
    </subcellularLocation>
</comment>
<comment type="similarity">
    <text evidence="2">Belongs to the NPC2 family.</text>
</comment>
<dbReference type="Proteomes" id="UP000046395">
    <property type="component" value="Unassembled WGS sequence"/>
</dbReference>
<dbReference type="AlphaFoldDB" id="A0A5S6QZM0"/>
<sequence>MIFAALLALLYTRDASHELTSFKDCGSTAGTIQNVTVEPCSNPSDCELKKGTSPKIKIAFTPNSLTTQLKAVVHGIVKGIPVPFPLPNPDACKDSGITCPLSAKVPAVYEQAFEIKKSYPSIGLLIRWELRNEQDKDVVCFVSHVHIVE</sequence>
<dbReference type="InterPro" id="IPR033916">
    <property type="entry name" value="ML_Npc2-like"/>
</dbReference>
<evidence type="ECO:0000256" key="6">
    <source>
        <dbReference type="SAM" id="SignalP"/>
    </source>
</evidence>
<dbReference type="GO" id="GO:0032367">
    <property type="term" value="P:intracellular cholesterol transport"/>
    <property type="evidence" value="ECO:0007669"/>
    <property type="project" value="InterPro"/>
</dbReference>
<dbReference type="CDD" id="cd00916">
    <property type="entry name" value="Npc2_like"/>
    <property type="match status" value="1"/>
</dbReference>
<proteinExistence type="inferred from homology"/>